<reference evidence="1" key="2">
    <citation type="journal article" date="2015" name="Fish Shellfish Immunol.">
        <title>Early steps in the European eel (Anguilla anguilla)-Vibrio vulnificus interaction in the gills: Role of the RtxA13 toxin.</title>
        <authorList>
            <person name="Callol A."/>
            <person name="Pajuelo D."/>
            <person name="Ebbesson L."/>
            <person name="Teles M."/>
            <person name="MacKenzie S."/>
            <person name="Amaro C."/>
        </authorList>
    </citation>
    <scope>NUCLEOTIDE SEQUENCE</scope>
</reference>
<evidence type="ECO:0000313" key="1">
    <source>
        <dbReference type="EMBL" id="JAH24933.1"/>
    </source>
</evidence>
<dbReference type="EMBL" id="GBXM01083644">
    <property type="protein sequence ID" value="JAH24933.1"/>
    <property type="molecule type" value="Transcribed_RNA"/>
</dbReference>
<protein>
    <submittedName>
        <fullName evidence="1">Uncharacterized protein</fullName>
    </submittedName>
</protein>
<name>A0A0E9R9C3_ANGAN</name>
<reference evidence="1" key="1">
    <citation type="submission" date="2014-11" db="EMBL/GenBank/DDBJ databases">
        <authorList>
            <person name="Amaro Gonzalez C."/>
        </authorList>
    </citation>
    <scope>NUCLEOTIDE SEQUENCE</scope>
</reference>
<dbReference type="EMBL" id="GBXM01078088">
    <property type="protein sequence ID" value="JAH30489.1"/>
    <property type="molecule type" value="Transcribed_RNA"/>
</dbReference>
<accession>A0A0E9R9C3</accession>
<dbReference type="AlphaFoldDB" id="A0A0E9R9C3"/>
<sequence length="32" mass="3817">MLFHVDSLFWFPSHHPDIQLNEHSFATIHTIV</sequence>
<proteinExistence type="predicted"/>
<organism evidence="1">
    <name type="scientific">Anguilla anguilla</name>
    <name type="common">European freshwater eel</name>
    <name type="synonym">Muraena anguilla</name>
    <dbReference type="NCBI Taxonomy" id="7936"/>
    <lineage>
        <taxon>Eukaryota</taxon>
        <taxon>Metazoa</taxon>
        <taxon>Chordata</taxon>
        <taxon>Craniata</taxon>
        <taxon>Vertebrata</taxon>
        <taxon>Euteleostomi</taxon>
        <taxon>Actinopterygii</taxon>
        <taxon>Neopterygii</taxon>
        <taxon>Teleostei</taxon>
        <taxon>Anguilliformes</taxon>
        <taxon>Anguillidae</taxon>
        <taxon>Anguilla</taxon>
    </lineage>
</organism>